<name>A0A0E9PB18_ANGAN</name>
<proteinExistence type="predicted"/>
<dbReference type="EMBL" id="GBXM01107529">
    <property type="protein sequence ID" value="JAH01048.1"/>
    <property type="molecule type" value="Transcribed_RNA"/>
</dbReference>
<protein>
    <submittedName>
        <fullName evidence="1">Uncharacterized protein</fullName>
    </submittedName>
</protein>
<evidence type="ECO:0000313" key="1">
    <source>
        <dbReference type="EMBL" id="JAH01048.1"/>
    </source>
</evidence>
<reference evidence="1" key="1">
    <citation type="submission" date="2014-11" db="EMBL/GenBank/DDBJ databases">
        <authorList>
            <person name="Amaro Gonzalez C."/>
        </authorList>
    </citation>
    <scope>NUCLEOTIDE SEQUENCE</scope>
</reference>
<accession>A0A0E9PB18</accession>
<reference evidence="1" key="2">
    <citation type="journal article" date="2015" name="Fish Shellfish Immunol.">
        <title>Early steps in the European eel (Anguilla anguilla)-Vibrio vulnificus interaction in the gills: Role of the RtxA13 toxin.</title>
        <authorList>
            <person name="Callol A."/>
            <person name="Pajuelo D."/>
            <person name="Ebbesson L."/>
            <person name="Teles M."/>
            <person name="MacKenzie S."/>
            <person name="Amaro C."/>
        </authorList>
    </citation>
    <scope>NUCLEOTIDE SEQUENCE</scope>
</reference>
<organism evidence="1">
    <name type="scientific">Anguilla anguilla</name>
    <name type="common">European freshwater eel</name>
    <name type="synonym">Muraena anguilla</name>
    <dbReference type="NCBI Taxonomy" id="7936"/>
    <lineage>
        <taxon>Eukaryota</taxon>
        <taxon>Metazoa</taxon>
        <taxon>Chordata</taxon>
        <taxon>Craniata</taxon>
        <taxon>Vertebrata</taxon>
        <taxon>Euteleostomi</taxon>
        <taxon>Actinopterygii</taxon>
        <taxon>Neopterygii</taxon>
        <taxon>Teleostei</taxon>
        <taxon>Anguilliformes</taxon>
        <taxon>Anguillidae</taxon>
        <taxon>Anguilla</taxon>
    </lineage>
</organism>
<dbReference type="AlphaFoldDB" id="A0A0E9PB18"/>
<sequence>MHRLARLQVHSWHWHWPGQVSIPEYWAHSYLATVS</sequence>